<dbReference type="Pfam" id="PF00199">
    <property type="entry name" value="Catalase"/>
    <property type="match status" value="1"/>
</dbReference>
<evidence type="ECO:0000313" key="3">
    <source>
        <dbReference type="EMBL" id="WXL27671.1"/>
    </source>
</evidence>
<comment type="cofactor">
    <cofactor evidence="1">
        <name>heme</name>
        <dbReference type="ChEBI" id="CHEBI:30413"/>
    </cofactor>
</comment>
<feature type="domain" description="Catalase core" evidence="2">
    <location>
        <begin position="2"/>
        <end position="308"/>
    </location>
</feature>
<evidence type="ECO:0000259" key="2">
    <source>
        <dbReference type="SMART" id="SM01060"/>
    </source>
</evidence>
<dbReference type="PANTHER" id="PTHR11465">
    <property type="entry name" value="CATALASE"/>
    <property type="match status" value="1"/>
</dbReference>
<dbReference type="Gene3D" id="2.40.180.10">
    <property type="entry name" value="Catalase core domain"/>
    <property type="match status" value="1"/>
</dbReference>
<dbReference type="Proteomes" id="UP001476583">
    <property type="component" value="Chromosome"/>
</dbReference>
<comment type="similarity">
    <text evidence="1">Belongs to the catalase family.</text>
</comment>
<comment type="function">
    <text evidence="1">Has an organic peroxide-dependent peroxidase activity.</text>
</comment>
<keyword evidence="1" id="KW-0408">Iron</keyword>
<evidence type="ECO:0000256" key="1">
    <source>
        <dbReference type="PIRNR" id="PIRNR000296"/>
    </source>
</evidence>
<dbReference type="GO" id="GO:0004601">
    <property type="term" value="F:peroxidase activity"/>
    <property type="evidence" value="ECO:0007669"/>
    <property type="project" value="UniProtKB-KW"/>
</dbReference>
<protein>
    <recommendedName>
        <fullName evidence="1">Catalase-related peroxidase</fullName>
        <ecNumber evidence="1">1.11.1.-</ecNumber>
    </recommendedName>
</protein>
<keyword evidence="1" id="KW-0479">Metal-binding</keyword>
<keyword evidence="4" id="KW-1185">Reference proteome</keyword>
<organism evidence="3 4">
    <name type="scientific">Ectopseudomonas mendocina</name>
    <name type="common">Pseudomonas mendocina</name>
    <dbReference type="NCBI Taxonomy" id="300"/>
    <lineage>
        <taxon>Bacteria</taxon>
        <taxon>Pseudomonadati</taxon>
        <taxon>Pseudomonadota</taxon>
        <taxon>Gammaproteobacteria</taxon>
        <taxon>Pseudomonadales</taxon>
        <taxon>Pseudomonadaceae</taxon>
        <taxon>Ectopseudomonas</taxon>
    </lineage>
</organism>
<dbReference type="PANTHER" id="PTHR11465:SF62">
    <property type="entry name" value="CATALASE T"/>
    <property type="match status" value="1"/>
</dbReference>
<dbReference type="InterPro" id="IPR020835">
    <property type="entry name" value="Catalase_sf"/>
</dbReference>
<name>A0ABZ2RNJ7_ECTME</name>
<dbReference type="InterPro" id="IPR011614">
    <property type="entry name" value="Catalase_core"/>
</dbReference>
<dbReference type="SMART" id="SM01060">
    <property type="entry name" value="Catalase"/>
    <property type="match status" value="1"/>
</dbReference>
<dbReference type="PIRSF" id="PIRSF000296">
    <property type="entry name" value="SrpA"/>
    <property type="match status" value="1"/>
</dbReference>
<dbReference type="Gene3D" id="1.20.1280.120">
    <property type="match status" value="1"/>
</dbReference>
<keyword evidence="1" id="KW-0560">Oxidoreductase</keyword>
<accession>A0ABZ2RNJ7</accession>
<keyword evidence="1" id="KW-0349">Heme</keyword>
<proteinExistence type="inferred from homology"/>
<dbReference type="SUPFAM" id="SSF56634">
    <property type="entry name" value="Heme-dependent catalase-like"/>
    <property type="match status" value="1"/>
</dbReference>
<reference evidence="3 4" key="1">
    <citation type="submission" date="2024-03" db="EMBL/GenBank/DDBJ databases">
        <title>Complete genome of BD2.</title>
        <authorList>
            <person name="Cao G."/>
        </authorList>
    </citation>
    <scope>NUCLEOTIDE SEQUENCE [LARGE SCALE GENOMIC DNA]</scope>
    <source>
        <strain evidence="3 4">BD2</strain>
    </source>
</reference>
<dbReference type="PROSITE" id="PS51402">
    <property type="entry name" value="CATALASE_3"/>
    <property type="match status" value="1"/>
</dbReference>
<dbReference type="InterPro" id="IPR024168">
    <property type="entry name" value="Catalase_SrpA-type_pred"/>
</dbReference>
<evidence type="ECO:0000313" key="4">
    <source>
        <dbReference type="Proteomes" id="UP001476583"/>
    </source>
</evidence>
<sequence>MTQNQLYDALLDALYATFGRHPGFRVAHAKGVLVQGTFVASPEAKRLSRAPHFQGGVVPVVLRFSNFSGIPSTVDGDPTASPHGLAIRFTLPDGKTTDIVSHSFNGFPVATPEEFLSFLRGIAAAGGDQANPAQLGAFLSSHPRAKAFIEAAKPAPQSYASLEYYGVNAFVLVNQSNQRRAVRYRIEPLIREQSPDVREIEGWEPDHLRTELKRRLLKGPVKLRLIAQLAAPGDSVTDGSEPWPETNEEVNLGLFTLSTLIPEADQDRLQQALDFNPARLSDGIEDSGDPMIMARQRIYERAVARRSK</sequence>
<dbReference type="EMBL" id="CP148074">
    <property type="protein sequence ID" value="WXL27671.1"/>
    <property type="molecule type" value="Genomic_DNA"/>
</dbReference>
<dbReference type="EC" id="1.11.1.-" evidence="1"/>
<gene>
    <name evidence="3" type="ORF">WG219_09520</name>
</gene>
<dbReference type="CDD" id="cd08153">
    <property type="entry name" value="srpA_like"/>
    <property type="match status" value="1"/>
</dbReference>
<dbReference type="InterPro" id="IPR018028">
    <property type="entry name" value="Catalase"/>
</dbReference>
<keyword evidence="1 3" id="KW-0575">Peroxidase</keyword>